<organism evidence="4">
    <name type="scientific">Echinostoma caproni</name>
    <dbReference type="NCBI Taxonomy" id="27848"/>
    <lineage>
        <taxon>Eukaryota</taxon>
        <taxon>Metazoa</taxon>
        <taxon>Spiralia</taxon>
        <taxon>Lophotrochozoa</taxon>
        <taxon>Platyhelminthes</taxon>
        <taxon>Trematoda</taxon>
        <taxon>Digenea</taxon>
        <taxon>Plagiorchiida</taxon>
        <taxon>Echinostomata</taxon>
        <taxon>Echinostomatoidea</taxon>
        <taxon>Echinostomatidae</taxon>
        <taxon>Echinostoma</taxon>
    </lineage>
</organism>
<dbReference type="WBParaSite" id="ECPE_0000003701-mRNA-1">
    <property type="protein sequence ID" value="ECPE_0000003701-mRNA-1"/>
    <property type="gene ID" value="ECPE_0000003701"/>
</dbReference>
<feature type="compositionally biased region" description="Basic and acidic residues" evidence="1">
    <location>
        <begin position="71"/>
        <end position="81"/>
    </location>
</feature>
<dbReference type="AlphaFoldDB" id="A0A182ZZA3"/>
<evidence type="ECO:0000313" key="4">
    <source>
        <dbReference type="WBParaSite" id="ECPE_0000003701-mRNA-1"/>
    </source>
</evidence>
<feature type="region of interest" description="Disordered" evidence="1">
    <location>
        <begin position="40"/>
        <end position="107"/>
    </location>
</feature>
<accession>A0A182ZZA3</accession>
<sequence length="121" mass="13389">MSKQCYALHLQRGELRWVCAHCEALIEECSRILRGALIGAVTTKSPPTSNTRAPRPATKQLEAVNPSVRHTVKEKNGKEKITGTMGKKPLKGATGKPLKSIEVTARSERLEKELQELQRST</sequence>
<name>A0A182ZZA3_9TREM</name>
<dbReference type="EMBL" id="UZAN01000093">
    <property type="protein sequence ID" value="VDP15236.1"/>
    <property type="molecule type" value="Genomic_DNA"/>
</dbReference>
<protein>
    <submittedName>
        <fullName evidence="4">Kinesin motor domain-containing protein</fullName>
    </submittedName>
</protein>
<gene>
    <name evidence="2" type="ORF">ECPE_LOCUS38</name>
</gene>
<reference evidence="4" key="1">
    <citation type="submission" date="2016-06" db="UniProtKB">
        <authorList>
            <consortium name="WormBaseParasite"/>
        </authorList>
    </citation>
    <scope>IDENTIFICATION</scope>
</reference>
<evidence type="ECO:0000313" key="3">
    <source>
        <dbReference type="Proteomes" id="UP000272942"/>
    </source>
</evidence>
<keyword evidence="3" id="KW-1185">Reference proteome</keyword>
<evidence type="ECO:0000313" key="2">
    <source>
        <dbReference type="EMBL" id="VDP15236.1"/>
    </source>
</evidence>
<feature type="compositionally biased region" description="Polar residues" evidence="1">
    <location>
        <begin position="42"/>
        <end position="52"/>
    </location>
</feature>
<dbReference type="Proteomes" id="UP000272942">
    <property type="component" value="Unassembled WGS sequence"/>
</dbReference>
<reference evidence="2 3" key="2">
    <citation type="submission" date="2018-11" db="EMBL/GenBank/DDBJ databases">
        <authorList>
            <consortium name="Pathogen Informatics"/>
        </authorList>
    </citation>
    <scope>NUCLEOTIDE SEQUENCE [LARGE SCALE GENOMIC DNA]</scope>
    <source>
        <strain evidence="2 3">Egypt</strain>
    </source>
</reference>
<proteinExistence type="predicted"/>
<evidence type="ECO:0000256" key="1">
    <source>
        <dbReference type="SAM" id="MobiDB-lite"/>
    </source>
</evidence>